<organism evidence="1 2">
    <name type="scientific">Treponema ruminis</name>
    <dbReference type="NCBI Taxonomy" id="744515"/>
    <lineage>
        <taxon>Bacteria</taxon>
        <taxon>Pseudomonadati</taxon>
        <taxon>Spirochaetota</taxon>
        <taxon>Spirochaetia</taxon>
        <taxon>Spirochaetales</taxon>
        <taxon>Treponemataceae</taxon>
        <taxon>Treponema</taxon>
    </lineage>
</organism>
<dbReference type="Proteomes" id="UP000518887">
    <property type="component" value="Unassembled WGS sequence"/>
</dbReference>
<evidence type="ECO:0000313" key="1">
    <source>
        <dbReference type="EMBL" id="MBB5225901.1"/>
    </source>
</evidence>
<sequence length="78" mass="9262">MGGFVGEKQADDLFLIQIRLFRLAQNKWNLDEEKCSELFNRYKIYDYIETCYEFFHVQGDEANLADIENYLKNNGAEI</sequence>
<dbReference type="InterPro" id="IPR024269">
    <property type="entry name" value="DUF3791"/>
</dbReference>
<dbReference type="AlphaFoldDB" id="A0A7W8LLW5"/>
<reference evidence="1 2" key="1">
    <citation type="submission" date="2020-08" db="EMBL/GenBank/DDBJ databases">
        <title>Genomic Encyclopedia of Type Strains, Phase IV (KMG-IV): sequencing the most valuable type-strain genomes for metagenomic binning, comparative biology and taxonomic classification.</title>
        <authorList>
            <person name="Goeker M."/>
        </authorList>
    </citation>
    <scope>NUCLEOTIDE SEQUENCE [LARGE SCALE GENOMIC DNA]</scope>
    <source>
        <strain evidence="1 2">DSM 103462</strain>
    </source>
</reference>
<dbReference type="EMBL" id="JACHFQ010000004">
    <property type="protein sequence ID" value="MBB5225901.1"/>
    <property type="molecule type" value="Genomic_DNA"/>
</dbReference>
<comment type="caution">
    <text evidence="1">The sequence shown here is derived from an EMBL/GenBank/DDBJ whole genome shotgun (WGS) entry which is preliminary data.</text>
</comment>
<accession>A0A7W8LLW5</accession>
<protein>
    <recommendedName>
        <fullName evidence="3">DUF3791 domain-containing protein</fullName>
    </recommendedName>
</protein>
<keyword evidence="2" id="KW-1185">Reference proteome</keyword>
<evidence type="ECO:0008006" key="3">
    <source>
        <dbReference type="Google" id="ProtNLM"/>
    </source>
</evidence>
<dbReference type="Pfam" id="PF12668">
    <property type="entry name" value="DUF3791"/>
    <property type="match status" value="1"/>
</dbReference>
<dbReference type="RefSeq" id="WP_184658656.1">
    <property type="nucleotide sequence ID" value="NZ_JACHFQ010000004.1"/>
</dbReference>
<evidence type="ECO:0000313" key="2">
    <source>
        <dbReference type="Proteomes" id="UP000518887"/>
    </source>
</evidence>
<name>A0A7W8LLW5_9SPIR</name>
<proteinExistence type="predicted"/>
<gene>
    <name evidence="1" type="ORF">HNP76_001269</name>
</gene>